<dbReference type="AntiFam" id="ANF00029">
    <property type="entry name" value="Antisense to 16S rRNA"/>
</dbReference>
<evidence type="ECO:0000313" key="1">
    <source>
        <dbReference type="EMBL" id="KAD2805486.1"/>
    </source>
</evidence>
<name>A0A5N6LV64_9ASTR</name>
<proteinExistence type="predicted"/>
<dbReference type="EMBL" id="SZYD01000018">
    <property type="protein sequence ID" value="KAD2805486.1"/>
    <property type="molecule type" value="Genomic_DNA"/>
</dbReference>
<protein>
    <submittedName>
        <fullName evidence="1">Uncharacterized protein</fullName>
    </submittedName>
</protein>
<reference evidence="1 2" key="1">
    <citation type="submission" date="2019-05" db="EMBL/GenBank/DDBJ databases">
        <title>Mikania micrantha, genome provides insights into the molecular mechanism of rapid growth.</title>
        <authorList>
            <person name="Liu B."/>
        </authorList>
    </citation>
    <scope>NUCLEOTIDE SEQUENCE [LARGE SCALE GENOMIC DNA]</scope>
    <source>
        <strain evidence="1">NLD-2019</strain>
        <tissue evidence="1">Leaf</tissue>
    </source>
</reference>
<organism evidence="1 2">
    <name type="scientific">Mikania micrantha</name>
    <name type="common">bitter vine</name>
    <dbReference type="NCBI Taxonomy" id="192012"/>
    <lineage>
        <taxon>Eukaryota</taxon>
        <taxon>Viridiplantae</taxon>
        <taxon>Streptophyta</taxon>
        <taxon>Embryophyta</taxon>
        <taxon>Tracheophyta</taxon>
        <taxon>Spermatophyta</taxon>
        <taxon>Magnoliopsida</taxon>
        <taxon>eudicotyledons</taxon>
        <taxon>Gunneridae</taxon>
        <taxon>Pentapetalae</taxon>
        <taxon>asterids</taxon>
        <taxon>campanulids</taxon>
        <taxon>Asterales</taxon>
        <taxon>Asteraceae</taxon>
        <taxon>Asteroideae</taxon>
        <taxon>Heliantheae alliance</taxon>
        <taxon>Eupatorieae</taxon>
        <taxon>Mikania</taxon>
    </lineage>
</organism>
<keyword evidence="2" id="KW-1185">Reference proteome</keyword>
<dbReference type="Proteomes" id="UP000326396">
    <property type="component" value="Linkage Group LG8"/>
</dbReference>
<accession>A0A5N6LV64</accession>
<gene>
    <name evidence="1" type="ORF">E3N88_38863</name>
</gene>
<evidence type="ECO:0000313" key="2">
    <source>
        <dbReference type="Proteomes" id="UP000326396"/>
    </source>
</evidence>
<sequence>MDRICRRKKSKRVGFDSTNLADKGNGKRQKFCFCSMEIAFWNTLKRKKVEAVKHKREWCPYKQKRLSLYIQNSLRRHGSNQNTQQALALPEKEVIQPHLPVRLPCYDFTPVTSPAFSIPSLRLRPGNGFTAIGQKASSMAQGAASTASPSSKMLVLLSHNPIFTVQAVPQPTGQSGKQVQSLGSNFGCNKVSAVMYQGQVNHECTWDMGDNQIKGSDQVGERSDLKEPKQTIATCFSHTRRQSIAMVSYINPKQG</sequence>
<comment type="caution">
    <text evidence="1">The sequence shown here is derived from an EMBL/GenBank/DDBJ whole genome shotgun (WGS) entry which is preliminary data.</text>
</comment>
<dbReference type="AlphaFoldDB" id="A0A5N6LV64"/>